<dbReference type="SUPFAM" id="SSF53335">
    <property type="entry name" value="S-adenosyl-L-methionine-dependent methyltransferases"/>
    <property type="match status" value="1"/>
</dbReference>
<dbReference type="GO" id="GO:0032259">
    <property type="term" value="P:methylation"/>
    <property type="evidence" value="ECO:0007669"/>
    <property type="project" value="UniProtKB-KW"/>
</dbReference>
<dbReference type="InterPro" id="IPR041698">
    <property type="entry name" value="Methyltransf_25"/>
</dbReference>
<dbReference type="Pfam" id="PF13649">
    <property type="entry name" value="Methyltransf_25"/>
    <property type="match status" value="1"/>
</dbReference>
<evidence type="ECO:0000313" key="3">
    <source>
        <dbReference type="Proteomes" id="UP000322545"/>
    </source>
</evidence>
<dbReference type="GO" id="GO:0008168">
    <property type="term" value="F:methyltransferase activity"/>
    <property type="evidence" value="ECO:0007669"/>
    <property type="project" value="UniProtKB-KW"/>
</dbReference>
<keyword evidence="2" id="KW-0489">Methyltransferase</keyword>
<accession>A0A1M7C6B1</accession>
<gene>
    <name evidence="2" type="ORF">SAMN05443432_10245</name>
</gene>
<name>A0A1M7C6B1_9RHOB</name>
<dbReference type="AlphaFoldDB" id="A0A1M7C6B1"/>
<keyword evidence="2" id="KW-0808">Transferase</keyword>
<protein>
    <submittedName>
        <fullName evidence="2">Methyltransferase domain-containing protein</fullName>
    </submittedName>
</protein>
<dbReference type="EMBL" id="FRCB01000002">
    <property type="protein sequence ID" value="SHL62666.1"/>
    <property type="molecule type" value="Genomic_DNA"/>
</dbReference>
<evidence type="ECO:0000259" key="1">
    <source>
        <dbReference type="Pfam" id="PF13649"/>
    </source>
</evidence>
<dbReference type="InterPro" id="IPR029063">
    <property type="entry name" value="SAM-dependent_MTases_sf"/>
</dbReference>
<evidence type="ECO:0000313" key="2">
    <source>
        <dbReference type="EMBL" id="SHL62666.1"/>
    </source>
</evidence>
<keyword evidence="3" id="KW-1185">Reference proteome</keyword>
<dbReference type="Proteomes" id="UP000322545">
    <property type="component" value="Unassembled WGS sequence"/>
</dbReference>
<organism evidence="2 3">
    <name type="scientific">Roseovarius litoreus</name>
    <dbReference type="NCBI Taxonomy" id="1155722"/>
    <lineage>
        <taxon>Bacteria</taxon>
        <taxon>Pseudomonadati</taxon>
        <taxon>Pseudomonadota</taxon>
        <taxon>Alphaproteobacteria</taxon>
        <taxon>Rhodobacterales</taxon>
        <taxon>Roseobacteraceae</taxon>
        <taxon>Roseovarius</taxon>
    </lineage>
</organism>
<proteinExistence type="predicted"/>
<feature type="domain" description="Methyltransferase" evidence="1">
    <location>
        <begin position="37"/>
        <end position="121"/>
    </location>
</feature>
<dbReference type="RefSeq" id="WP_149778438.1">
    <property type="nucleotide sequence ID" value="NZ_FRCB01000002.1"/>
</dbReference>
<sequence length="262" mass="26973">MAFTADWLALREPADHAARDGALLRRAAQSAGAAPVILDLGCGTGSTVRAMAPHLPAGTTWRLVDNDPALLALAAKAAGPETRTYSLDLADPGALPLDGVTLVTASALLDLMPRDWVAALAARLTVPFYAALSYDGHMSWDPADPLDAPVTEAFNHHQLGDKGIGPALGPGAVTASAAVFDAAGFDVAQADSPWVLGPDTAALHASLLEGIATAAAETGLAEALDWGQRRRDRVVQTICTIGHGDILALPRSLSTETTHAAD</sequence>
<reference evidence="2 3" key="1">
    <citation type="submission" date="2016-11" db="EMBL/GenBank/DDBJ databases">
        <authorList>
            <person name="Varghese N."/>
            <person name="Submissions S."/>
        </authorList>
    </citation>
    <scope>NUCLEOTIDE SEQUENCE [LARGE SCALE GENOMIC DNA]</scope>
    <source>
        <strain evidence="2 3">DSM 28249</strain>
    </source>
</reference>
<dbReference type="Gene3D" id="3.40.50.150">
    <property type="entry name" value="Vaccinia Virus protein VP39"/>
    <property type="match status" value="1"/>
</dbReference>